<proteinExistence type="predicted"/>
<dbReference type="KEGG" id="vg:55007394"/>
<evidence type="ECO:0000259" key="1">
    <source>
        <dbReference type="Pfam" id="PF13640"/>
    </source>
</evidence>
<dbReference type="InterPro" id="IPR044862">
    <property type="entry name" value="Pro_4_hyd_alph_FE2OG_OXY"/>
</dbReference>
<dbReference type="RefSeq" id="YP_009816160.1">
    <property type="nucleotide sequence ID" value="NC_048102.1"/>
</dbReference>
<dbReference type="Proteomes" id="UP000281181">
    <property type="component" value="Segment"/>
</dbReference>
<dbReference type="Pfam" id="PF13640">
    <property type="entry name" value="2OG-FeII_Oxy_3"/>
    <property type="match status" value="1"/>
</dbReference>
<dbReference type="EMBL" id="MH920639">
    <property type="protein sequence ID" value="AYR01975.1"/>
    <property type="molecule type" value="Genomic_DNA"/>
</dbReference>
<evidence type="ECO:0000313" key="2">
    <source>
        <dbReference type="EMBL" id="AYR01975.1"/>
    </source>
</evidence>
<feature type="domain" description="Prolyl 4-hydroxylase alpha subunit Fe(2+) 2OG dioxygenase" evidence="1">
    <location>
        <begin position="111"/>
        <end position="195"/>
    </location>
</feature>
<keyword evidence="3" id="KW-1185">Reference proteome</keyword>
<dbReference type="Gene3D" id="2.60.120.620">
    <property type="entry name" value="q2cbj1_9rhob like domain"/>
    <property type="match status" value="1"/>
</dbReference>
<protein>
    <recommendedName>
        <fullName evidence="1">Prolyl 4-hydroxylase alpha subunit Fe(2+) 2OG dioxygenase domain-containing protein</fullName>
    </recommendedName>
</protein>
<evidence type="ECO:0000313" key="3">
    <source>
        <dbReference type="Proteomes" id="UP000281181"/>
    </source>
</evidence>
<organism evidence="2 3">
    <name type="scientific">Synechococcus phage S-P4</name>
    <dbReference type="NCBI Taxonomy" id="2484640"/>
    <lineage>
        <taxon>Viruses</taxon>
        <taxon>Duplodnaviria</taxon>
        <taxon>Heunggongvirae</taxon>
        <taxon>Uroviricota</taxon>
        <taxon>Caudoviricetes</taxon>
        <taxon>Pantevenvirales</taxon>
        <taxon>Kyanoviridae</taxon>
        <taxon>Leucotheavirus</taxon>
        <taxon>Leucotheavirus sp4</taxon>
    </lineage>
</organism>
<sequence length="203" mass="24279">MNIQYLKEPFPHIIIDNHYDDWQQKEIWEELDYLTHPSRMVKSSAGDGALSPDGELLKDNYVVWVDDFFTDRNHSSILRNTAKMYENDLQILKDHGHWYFSARNLSAYNTQLCYYEDSNSYKPHWDVSIVTTLTWFYKKPRAFRGGDLIFPEFDYKVDLDYNRTLIFPSPLMHEVTPIKMKRQGEKLGRYCISQFIICEQNQR</sequence>
<reference evidence="2 3" key="1">
    <citation type="submission" date="2018-09" db="EMBL/GenBank/DDBJ databases">
        <authorList>
            <person name="You S."/>
        </authorList>
    </citation>
    <scope>NUCLEOTIDE SEQUENCE [LARGE SCALE GENOMIC DNA]</scope>
</reference>
<accession>A0A3G3M6A4</accession>
<dbReference type="GeneID" id="55007394"/>
<name>A0A3G3M6A4_9CAUD</name>